<dbReference type="InterPro" id="IPR002403">
    <property type="entry name" value="Cyt_P450_E_grp-IV"/>
</dbReference>
<evidence type="ECO:0000256" key="8">
    <source>
        <dbReference type="PIRSR" id="PIRSR602403-1"/>
    </source>
</evidence>
<name>A0A443HQH8_BYSSP</name>
<protein>
    <submittedName>
        <fullName evidence="11">Cytochrome P450</fullName>
    </submittedName>
</protein>
<comment type="similarity">
    <text evidence="2">Belongs to the cytochrome P450 family.</text>
</comment>
<keyword evidence="4 8" id="KW-0479">Metal-binding</keyword>
<dbReference type="GO" id="GO:0016705">
    <property type="term" value="F:oxidoreductase activity, acting on paired donors, with incorporation or reduction of molecular oxygen"/>
    <property type="evidence" value="ECO:0007669"/>
    <property type="project" value="InterPro"/>
</dbReference>
<dbReference type="SUPFAM" id="SSF48264">
    <property type="entry name" value="Cytochrome P450"/>
    <property type="match status" value="1"/>
</dbReference>
<dbReference type="PANTHER" id="PTHR24304">
    <property type="entry name" value="CYTOCHROME P450 FAMILY 7"/>
    <property type="match status" value="1"/>
</dbReference>
<organism evidence="11 12">
    <name type="scientific">Byssochlamys spectabilis</name>
    <name type="common">Paecilomyces variotii</name>
    <dbReference type="NCBI Taxonomy" id="264951"/>
    <lineage>
        <taxon>Eukaryota</taxon>
        <taxon>Fungi</taxon>
        <taxon>Dikarya</taxon>
        <taxon>Ascomycota</taxon>
        <taxon>Pezizomycotina</taxon>
        <taxon>Eurotiomycetes</taxon>
        <taxon>Eurotiomycetidae</taxon>
        <taxon>Eurotiales</taxon>
        <taxon>Thermoascaceae</taxon>
        <taxon>Paecilomyces</taxon>
    </lineage>
</organism>
<evidence type="ECO:0000256" key="5">
    <source>
        <dbReference type="ARBA" id="ARBA00023002"/>
    </source>
</evidence>
<sequence length="591" mass="67784">MDQIFFEARSMVSVMLDWRHATYILLPLICLSTYFIVLAQGFLTVRNKKDGSLPPTVPYAIPFLRHLPAFIRDRERFLGKAIVRYGAYVPVRIHILNRSMTLLSGAKHISTLFRNSRDLNNDHWQVQILVNAFGLPREDGDVLLKDDTGINAQPHPNSTMTVAEHRIFYLHHHTFATCLTGSSLDALAKQLVQTLSDQFSNCDIGHDTWTELPDIYTNFIRKEVFHAAITALCGTHILEIIPTLDEDFWAFDHAMPDLFQEMPRFLVPDAYRSRDRMKQNIMKWHDFANRHYDVTRAEEDEREWEEFFGSRVMRIRQKIFHRTPLTPEGYAADDLGMIWGANGNAIPAAGWCILEVIKRPDLHRRVLDEISDSITITHDGTDPKISIDIPRLCSQPYLQSIYAETLRLRTGIVLSRVPTSDLTIDGWRFKKDEPIMASSWFSGRDASVWNTGSPDDPHPVSEFWPERFLVYPNDPDSGPIRRSGTTSTSTTTSQGQKHEKTEHPPNPKFSLSNTAGSWIPYGGGVKICPGRHFAKQEIIVVMALFLTMFEVEVLMTEEELQNAMKPDQRFFMFGVMPPAGKIRARMRRKRL</sequence>
<evidence type="ECO:0000256" key="9">
    <source>
        <dbReference type="SAM" id="MobiDB-lite"/>
    </source>
</evidence>
<dbReference type="InterPro" id="IPR050529">
    <property type="entry name" value="CYP450_sterol_14alpha_dmase"/>
</dbReference>
<evidence type="ECO:0000256" key="4">
    <source>
        <dbReference type="ARBA" id="ARBA00022723"/>
    </source>
</evidence>
<comment type="cofactor">
    <cofactor evidence="1 8">
        <name>heme</name>
        <dbReference type="ChEBI" id="CHEBI:30413"/>
    </cofactor>
</comment>
<dbReference type="CDD" id="cd11040">
    <property type="entry name" value="CYP7_CYP8-like"/>
    <property type="match status" value="1"/>
</dbReference>
<dbReference type="InterPro" id="IPR001128">
    <property type="entry name" value="Cyt_P450"/>
</dbReference>
<feature type="region of interest" description="Disordered" evidence="9">
    <location>
        <begin position="472"/>
        <end position="511"/>
    </location>
</feature>
<gene>
    <name evidence="11" type="ORF">C8Q69DRAFT_472524</name>
</gene>
<dbReference type="VEuPathDB" id="FungiDB:C8Q69DRAFT_472524"/>
<keyword evidence="7" id="KW-0503">Monooxygenase</keyword>
<dbReference type="InterPro" id="IPR036396">
    <property type="entry name" value="Cyt_P450_sf"/>
</dbReference>
<proteinExistence type="inferred from homology"/>
<keyword evidence="10" id="KW-0812">Transmembrane</keyword>
<evidence type="ECO:0000256" key="2">
    <source>
        <dbReference type="ARBA" id="ARBA00010617"/>
    </source>
</evidence>
<feature type="compositionally biased region" description="Low complexity" evidence="9">
    <location>
        <begin position="483"/>
        <end position="495"/>
    </location>
</feature>
<keyword evidence="5" id="KW-0560">Oxidoreductase</keyword>
<dbReference type="PANTHER" id="PTHR24304:SF2">
    <property type="entry name" value="24-HYDROXYCHOLESTEROL 7-ALPHA-HYDROXYLASE"/>
    <property type="match status" value="1"/>
</dbReference>
<feature type="binding site" description="axial binding residue" evidence="8">
    <location>
        <position position="528"/>
    </location>
    <ligand>
        <name>heme</name>
        <dbReference type="ChEBI" id="CHEBI:30413"/>
    </ligand>
    <ligandPart>
        <name>Fe</name>
        <dbReference type="ChEBI" id="CHEBI:18248"/>
    </ligandPart>
</feature>
<evidence type="ECO:0000256" key="10">
    <source>
        <dbReference type="SAM" id="Phobius"/>
    </source>
</evidence>
<dbReference type="PRINTS" id="PR00465">
    <property type="entry name" value="EP450IV"/>
</dbReference>
<dbReference type="AlphaFoldDB" id="A0A443HQH8"/>
<dbReference type="GeneID" id="39600262"/>
<dbReference type="RefSeq" id="XP_028483711.1">
    <property type="nucleotide sequence ID" value="XM_028630985.1"/>
</dbReference>
<keyword evidence="3 8" id="KW-0349">Heme</keyword>
<dbReference type="Pfam" id="PF00067">
    <property type="entry name" value="p450"/>
    <property type="match status" value="1"/>
</dbReference>
<dbReference type="Gene3D" id="1.10.630.10">
    <property type="entry name" value="Cytochrome P450"/>
    <property type="match status" value="1"/>
</dbReference>
<evidence type="ECO:0000256" key="3">
    <source>
        <dbReference type="ARBA" id="ARBA00022617"/>
    </source>
</evidence>
<reference evidence="11 12" key="1">
    <citation type="journal article" date="2018" name="Front. Microbiol.">
        <title>Genomic and genetic insights into a cosmopolitan fungus, Paecilomyces variotii (Eurotiales).</title>
        <authorList>
            <person name="Urquhart A.S."/>
            <person name="Mondo S.J."/>
            <person name="Makela M.R."/>
            <person name="Hane J.K."/>
            <person name="Wiebenga A."/>
            <person name="He G."/>
            <person name="Mihaltcheva S."/>
            <person name="Pangilinan J."/>
            <person name="Lipzen A."/>
            <person name="Barry K."/>
            <person name="de Vries R.P."/>
            <person name="Grigoriev I.V."/>
            <person name="Idnurm A."/>
        </authorList>
    </citation>
    <scope>NUCLEOTIDE SEQUENCE [LARGE SCALE GENOMIC DNA]</scope>
    <source>
        <strain evidence="11 12">CBS 101075</strain>
    </source>
</reference>
<evidence type="ECO:0000313" key="11">
    <source>
        <dbReference type="EMBL" id="RWQ94066.1"/>
    </source>
</evidence>
<dbReference type="EMBL" id="RCNU01000008">
    <property type="protein sequence ID" value="RWQ94066.1"/>
    <property type="molecule type" value="Genomic_DNA"/>
</dbReference>
<keyword evidence="10" id="KW-1133">Transmembrane helix</keyword>
<feature type="compositionally biased region" description="Basic and acidic residues" evidence="9">
    <location>
        <begin position="496"/>
        <end position="505"/>
    </location>
</feature>
<dbReference type="STRING" id="264951.A0A443HQH8"/>
<keyword evidence="6 8" id="KW-0408">Iron</keyword>
<evidence type="ECO:0000313" key="12">
    <source>
        <dbReference type="Proteomes" id="UP000283841"/>
    </source>
</evidence>
<keyword evidence="10" id="KW-0472">Membrane</keyword>
<evidence type="ECO:0000256" key="1">
    <source>
        <dbReference type="ARBA" id="ARBA00001971"/>
    </source>
</evidence>
<accession>A0A443HQH8</accession>
<dbReference type="GO" id="GO:0020037">
    <property type="term" value="F:heme binding"/>
    <property type="evidence" value="ECO:0007669"/>
    <property type="project" value="InterPro"/>
</dbReference>
<evidence type="ECO:0000256" key="7">
    <source>
        <dbReference type="ARBA" id="ARBA00023033"/>
    </source>
</evidence>
<evidence type="ECO:0000256" key="6">
    <source>
        <dbReference type="ARBA" id="ARBA00023004"/>
    </source>
</evidence>
<feature type="transmembrane region" description="Helical" evidence="10">
    <location>
        <begin position="21"/>
        <end position="43"/>
    </location>
</feature>
<dbReference type="GO" id="GO:0005506">
    <property type="term" value="F:iron ion binding"/>
    <property type="evidence" value="ECO:0007669"/>
    <property type="project" value="InterPro"/>
</dbReference>
<dbReference type="GO" id="GO:0008395">
    <property type="term" value="F:steroid hydroxylase activity"/>
    <property type="evidence" value="ECO:0007669"/>
    <property type="project" value="TreeGrafter"/>
</dbReference>
<dbReference type="Proteomes" id="UP000283841">
    <property type="component" value="Unassembled WGS sequence"/>
</dbReference>
<keyword evidence="12" id="KW-1185">Reference proteome</keyword>
<comment type="caution">
    <text evidence="11">The sequence shown here is derived from an EMBL/GenBank/DDBJ whole genome shotgun (WGS) entry which is preliminary data.</text>
</comment>